<keyword evidence="3" id="KW-0230">DNA invertase</keyword>
<dbReference type="PANTHER" id="PTHR30461">
    <property type="entry name" value="DNA-INVERTASE FROM LAMBDOID PROPHAGE"/>
    <property type="match status" value="1"/>
</dbReference>
<keyword evidence="5" id="KW-0233">DNA recombination</keyword>
<evidence type="ECO:0000313" key="9">
    <source>
        <dbReference type="EMBL" id="QDV49877.1"/>
    </source>
</evidence>
<dbReference type="CDD" id="cd03768">
    <property type="entry name" value="SR_ResInv"/>
    <property type="match status" value="1"/>
</dbReference>
<accession>A0A518I9T9</accession>
<evidence type="ECO:0000256" key="2">
    <source>
        <dbReference type="ARBA" id="ARBA00022908"/>
    </source>
</evidence>
<feature type="domain" description="Resolvase/invertase-type recombinase catalytic" evidence="8">
    <location>
        <begin position="10"/>
        <end position="146"/>
    </location>
</feature>
<dbReference type="FunFam" id="3.40.50.1390:FF:000001">
    <property type="entry name" value="DNA recombinase"/>
    <property type="match status" value="1"/>
</dbReference>
<dbReference type="SMART" id="SM00857">
    <property type="entry name" value="Resolvase"/>
    <property type="match status" value="1"/>
</dbReference>
<dbReference type="PROSITE" id="PS51736">
    <property type="entry name" value="RECOMBINASES_3"/>
    <property type="match status" value="1"/>
</dbReference>
<dbReference type="InterPro" id="IPR006119">
    <property type="entry name" value="Resolv_N"/>
</dbReference>
<protein>
    <submittedName>
        <fullName evidence="9">DNA-invertase hin</fullName>
    </submittedName>
</protein>
<evidence type="ECO:0000256" key="5">
    <source>
        <dbReference type="ARBA" id="ARBA00023172"/>
    </source>
</evidence>
<evidence type="ECO:0000256" key="1">
    <source>
        <dbReference type="ARBA" id="ARBA00009913"/>
    </source>
</evidence>
<name>A0A518I9T9_9PLAN</name>
<dbReference type="Proteomes" id="UP000318313">
    <property type="component" value="Chromosome"/>
</dbReference>
<feature type="active site" description="O-(5'-phospho-DNA)-serine intermediate" evidence="6 7">
    <location>
        <position position="18"/>
    </location>
</feature>
<evidence type="ECO:0000256" key="4">
    <source>
        <dbReference type="ARBA" id="ARBA00023125"/>
    </source>
</evidence>
<keyword evidence="2" id="KW-0229">DNA integration</keyword>
<dbReference type="AlphaFoldDB" id="A0A518I9T9"/>
<evidence type="ECO:0000313" key="10">
    <source>
        <dbReference type="Proteomes" id="UP000318313"/>
    </source>
</evidence>
<evidence type="ECO:0000256" key="7">
    <source>
        <dbReference type="PROSITE-ProRule" id="PRU10137"/>
    </source>
</evidence>
<sequence length="208" mass="23631">MVSHEFQQHRLIGYARVSTGDQELSLQIDSLLKHGVKRENIFCDKLSGAKADRPGLLLCQECLRRGDTLLVWRLDRLGRSLRHLVTMIEDLKEREIGFRSISDGIIDTTTPSGELIFHVFSALAQFERRLIQERTKAGLAAARARGRKGGRPPLDPNSPRVVLAQKLFRDKSNNIDDICDTLKISRTTLYKYVSLQNTKDTRSKKTSE</sequence>
<organism evidence="9 10">
    <name type="scientific">Gimesia fumaroli</name>
    <dbReference type="NCBI Taxonomy" id="2527976"/>
    <lineage>
        <taxon>Bacteria</taxon>
        <taxon>Pseudomonadati</taxon>
        <taxon>Planctomycetota</taxon>
        <taxon>Planctomycetia</taxon>
        <taxon>Planctomycetales</taxon>
        <taxon>Planctomycetaceae</taxon>
        <taxon>Gimesia</taxon>
    </lineage>
</organism>
<dbReference type="GO" id="GO:0015074">
    <property type="term" value="P:DNA integration"/>
    <property type="evidence" value="ECO:0007669"/>
    <property type="project" value="UniProtKB-KW"/>
</dbReference>
<dbReference type="EMBL" id="CP037452">
    <property type="protein sequence ID" value="QDV49877.1"/>
    <property type="molecule type" value="Genomic_DNA"/>
</dbReference>
<dbReference type="Pfam" id="PF00239">
    <property type="entry name" value="Resolvase"/>
    <property type="match status" value="1"/>
</dbReference>
<dbReference type="KEGG" id="gfm:Enr17x_18980"/>
<dbReference type="PANTHER" id="PTHR30461:SF2">
    <property type="entry name" value="SERINE RECOMBINASE PINE-RELATED"/>
    <property type="match status" value="1"/>
</dbReference>
<dbReference type="RefSeq" id="WP_145307975.1">
    <property type="nucleotide sequence ID" value="NZ_CP037452.1"/>
</dbReference>
<dbReference type="OrthoDB" id="9797501at2"/>
<dbReference type="PROSITE" id="PS00397">
    <property type="entry name" value="RECOMBINASES_1"/>
    <property type="match status" value="1"/>
</dbReference>
<evidence type="ECO:0000256" key="6">
    <source>
        <dbReference type="PIRSR" id="PIRSR606118-50"/>
    </source>
</evidence>
<comment type="similarity">
    <text evidence="1">Belongs to the site-specific recombinase resolvase family.</text>
</comment>
<dbReference type="InterPro" id="IPR050639">
    <property type="entry name" value="SSR_resolvase"/>
</dbReference>
<proteinExistence type="inferred from homology"/>
<keyword evidence="4" id="KW-0238">DNA-binding</keyword>
<dbReference type="PROSITE" id="PS00398">
    <property type="entry name" value="RECOMBINASES_2"/>
    <property type="match status" value="1"/>
</dbReference>
<dbReference type="GO" id="GO:0003677">
    <property type="term" value="F:DNA binding"/>
    <property type="evidence" value="ECO:0007669"/>
    <property type="project" value="UniProtKB-KW"/>
</dbReference>
<evidence type="ECO:0000256" key="3">
    <source>
        <dbReference type="ARBA" id="ARBA00023100"/>
    </source>
</evidence>
<gene>
    <name evidence="9" type="primary">hin</name>
    <name evidence="9" type="ORF">Enr17x_18980</name>
</gene>
<dbReference type="Gene3D" id="3.40.50.1390">
    <property type="entry name" value="Resolvase, N-terminal catalytic domain"/>
    <property type="match status" value="1"/>
</dbReference>
<dbReference type="InterPro" id="IPR036162">
    <property type="entry name" value="Resolvase-like_N_sf"/>
</dbReference>
<evidence type="ECO:0000259" key="8">
    <source>
        <dbReference type="PROSITE" id="PS51736"/>
    </source>
</evidence>
<reference evidence="9 10" key="1">
    <citation type="submission" date="2019-03" db="EMBL/GenBank/DDBJ databases">
        <title>Deep-cultivation of Planctomycetes and their phenomic and genomic characterization uncovers novel biology.</title>
        <authorList>
            <person name="Wiegand S."/>
            <person name="Jogler M."/>
            <person name="Boedeker C."/>
            <person name="Pinto D."/>
            <person name="Vollmers J."/>
            <person name="Rivas-Marin E."/>
            <person name="Kohn T."/>
            <person name="Peeters S.H."/>
            <person name="Heuer A."/>
            <person name="Rast P."/>
            <person name="Oberbeckmann S."/>
            <person name="Bunk B."/>
            <person name="Jeske O."/>
            <person name="Meyerdierks A."/>
            <person name="Storesund J.E."/>
            <person name="Kallscheuer N."/>
            <person name="Luecker S."/>
            <person name="Lage O.M."/>
            <person name="Pohl T."/>
            <person name="Merkel B.J."/>
            <person name="Hornburger P."/>
            <person name="Mueller R.-W."/>
            <person name="Bruemmer F."/>
            <person name="Labrenz M."/>
            <person name="Spormann A.M."/>
            <person name="Op den Camp H."/>
            <person name="Overmann J."/>
            <person name="Amann R."/>
            <person name="Jetten M.S.M."/>
            <person name="Mascher T."/>
            <person name="Medema M.H."/>
            <person name="Devos D.P."/>
            <person name="Kaster A.-K."/>
            <person name="Ovreas L."/>
            <person name="Rohde M."/>
            <person name="Galperin M.Y."/>
            <person name="Jogler C."/>
        </authorList>
    </citation>
    <scope>NUCLEOTIDE SEQUENCE [LARGE SCALE GENOMIC DNA]</scope>
    <source>
        <strain evidence="9 10">Enr17</strain>
    </source>
</reference>
<dbReference type="InterPro" id="IPR006118">
    <property type="entry name" value="Recombinase_CS"/>
</dbReference>
<dbReference type="SUPFAM" id="SSF53041">
    <property type="entry name" value="Resolvase-like"/>
    <property type="match status" value="1"/>
</dbReference>
<keyword evidence="10" id="KW-1185">Reference proteome</keyword>
<dbReference type="GO" id="GO:0000150">
    <property type="term" value="F:DNA strand exchange activity"/>
    <property type="evidence" value="ECO:0007669"/>
    <property type="project" value="UniProtKB-KW"/>
</dbReference>